<dbReference type="Gene3D" id="1.10.150.650">
    <property type="match status" value="1"/>
</dbReference>
<dbReference type="PANTHER" id="PTHR42924">
    <property type="entry name" value="EXONUCLEASE"/>
    <property type="match status" value="1"/>
</dbReference>
<dbReference type="GO" id="GO:0035312">
    <property type="term" value="F:5'-3' DNA exonuclease activity"/>
    <property type="evidence" value="ECO:0007669"/>
    <property type="project" value="TreeGrafter"/>
</dbReference>
<evidence type="ECO:0000256" key="1">
    <source>
        <dbReference type="SAM" id="MobiDB-lite"/>
    </source>
</evidence>
<dbReference type="SMART" id="SM00481">
    <property type="entry name" value="POLIIIAc"/>
    <property type="match status" value="1"/>
</dbReference>
<feature type="domain" description="Polymerase/histidinol phosphatase N-terminal" evidence="2">
    <location>
        <begin position="133"/>
        <end position="198"/>
    </location>
</feature>
<evidence type="ECO:0000313" key="3">
    <source>
        <dbReference type="EMBL" id="OUN86971.1"/>
    </source>
</evidence>
<protein>
    <submittedName>
        <fullName evidence="3">Phosphatase</fullName>
    </submittedName>
</protein>
<dbReference type="AlphaFoldDB" id="A0A1Y3XPC5"/>
<evidence type="ECO:0000259" key="2">
    <source>
        <dbReference type="SMART" id="SM00481"/>
    </source>
</evidence>
<proteinExistence type="predicted"/>
<dbReference type="OrthoDB" id="9804333at2"/>
<dbReference type="InterPro" id="IPR052018">
    <property type="entry name" value="PHP_domain"/>
</dbReference>
<dbReference type="InterPro" id="IPR016195">
    <property type="entry name" value="Pol/histidinol_Pase-like"/>
</dbReference>
<dbReference type="Proteomes" id="UP000195781">
    <property type="component" value="Unassembled WGS sequence"/>
</dbReference>
<name>A0A1Y3XPC5_9ACTN</name>
<sequence>MSKSDEKKRAGLSGKADRAAKTTKADKAAKAAKGAQPGKDAKADKAGKAKAKAARKAEKRALKKEAAEQAKAGRAIRKATDRALRDLVRQTTAEATDTAARSAVRTAQQAVKRLSPRYEAPHPVSGRSVVGSWDLHMHSVFSDGSRTVDELIAEARAAGITRIAITDHDSLARLSYVRERAHELSFPVLAGVEVSARDMATGRKVHILGFGLSATEDGSGPVERLVAPTLTARTANTLWQAWVLQRQGIEFSGKHLSLDELVATAGESTGVYKQHVMETLTHRPYTDPDYQFCYACWFKGESPANRDIPYPPAIDAVRAIREQGGVPVLAHPGQTDSWTLVSDLVGAGLLGIEAYHPDHTERDRELAFELAGRYGLFVTGGSDYHGKYGAAPSVGTCFVCPEEAGAPVEGLFATEASLK</sequence>
<dbReference type="CDD" id="cd07438">
    <property type="entry name" value="PHP_HisPPase_AMP"/>
    <property type="match status" value="1"/>
</dbReference>
<dbReference type="RefSeq" id="WP_094335833.1">
    <property type="nucleotide sequence ID" value="NZ_NFIE01000018.1"/>
</dbReference>
<dbReference type="InterPro" id="IPR004013">
    <property type="entry name" value="PHP_dom"/>
</dbReference>
<dbReference type="Gene3D" id="3.20.20.140">
    <property type="entry name" value="Metal-dependent hydrolases"/>
    <property type="match status" value="1"/>
</dbReference>
<dbReference type="Pfam" id="PF02811">
    <property type="entry name" value="PHP"/>
    <property type="match status" value="1"/>
</dbReference>
<gene>
    <name evidence="3" type="ORF">B5G02_07910</name>
</gene>
<keyword evidence="4" id="KW-1185">Reference proteome</keyword>
<comment type="caution">
    <text evidence="3">The sequence shown here is derived from an EMBL/GenBank/DDBJ whole genome shotgun (WGS) entry which is preliminary data.</text>
</comment>
<evidence type="ECO:0000313" key="4">
    <source>
        <dbReference type="Proteomes" id="UP000195781"/>
    </source>
</evidence>
<dbReference type="PANTHER" id="PTHR42924:SF3">
    <property type="entry name" value="POLYMERASE_HISTIDINOL PHOSPHATASE N-TERMINAL DOMAIN-CONTAINING PROTEIN"/>
    <property type="match status" value="1"/>
</dbReference>
<organism evidence="3 4">
    <name type="scientific">[Collinsella] massiliensis</name>
    <dbReference type="NCBI Taxonomy" id="1232426"/>
    <lineage>
        <taxon>Bacteria</taxon>
        <taxon>Bacillati</taxon>
        <taxon>Actinomycetota</taxon>
        <taxon>Coriobacteriia</taxon>
        <taxon>Coriobacteriales</taxon>
        <taxon>Coriobacteriaceae</taxon>
        <taxon>Enorma</taxon>
    </lineage>
</organism>
<dbReference type="EMBL" id="NFIE01000018">
    <property type="protein sequence ID" value="OUN86971.1"/>
    <property type="molecule type" value="Genomic_DNA"/>
</dbReference>
<accession>A0A1Y3XPC5</accession>
<dbReference type="InterPro" id="IPR003141">
    <property type="entry name" value="Pol/His_phosphatase_N"/>
</dbReference>
<feature type="compositionally biased region" description="Basic and acidic residues" evidence="1">
    <location>
        <begin position="1"/>
        <end position="29"/>
    </location>
</feature>
<feature type="region of interest" description="Disordered" evidence="1">
    <location>
        <begin position="1"/>
        <end position="74"/>
    </location>
</feature>
<dbReference type="GO" id="GO:0004534">
    <property type="term" value="F:5'-3' RNA exonuclease activity"/>
    <property type="evidence" value="ECO:0007669"/>
    <property type="project" value="TreeGrafter"/>
</dbReference>
<reference evidence="4" key="1">
    <citation type="submission" date="2017-04" db="EMBL/GenBank/DDBJ databases">
        <title>Function of individual gut microbiota members based on whole genome sequencing of pure cultures obtained from chicken caecum.</title>
        <authorList>
            <person name="Medvecky M."/>
            <person name="Cejkova D."/>
            <person name="Polansky O."/>
            <person name="Karasova D."/>
            <person name="Kubasova T."/>
            <person name="Cizek A."/>
            <person name="Rychlik I."/>
        </authorList>
    </citation>
    <scope>NUCLEOTIDE SEQUENCE [LARGE SCALE GENOMIC DNA]</scope>
    <source>
        <strain evidence="4">An5</strain>
    </source>
</reference>
<feature type="compositionally biased region" description="Basic and acidic residues" evidence="1">
    <location>
        <begin position="55"/>
        <end position="68"/>
    </location>
</feature>
<dbReference type="SUPFAM" id="SSF89550">
    <property type="entry name" value="PHP domain-like"/>
    <property type="match status" value="1"/>
</dbReference>